<name>E6WR34_PSEUU</name>
<dbReference type="InterPro" id="IPR018640">
    <property type="entry name" value="DUF2063"/>
</dbReference>
<dbReference type="OrthoDB" id="4146344at2"/>
<evidence type="ECO:0000313" key="4">
    <source>
        <dbReference type="EMBL" id="ADV26779.1"/>
    </source>
</evidence>
<organism evidence="4 5">
    <name type="scientific">Pseudoxanthomonas suwonensis (strain 11-1)</name>
    <dbReference type="NCBI Taxonomy" id="743721"/>
    <lineage>
        <taxon>Bacteria</taxon>
        <taxon>Pseudomonadati</taxon>
        <taxon>Pseudomonadota</taxon>
        <taxon>Gammaproteobacteria</taxon>
        <taxon>Lysobacterales</taxon>
        <taxon>Lysobacteraceae</taxon>
        <taxon>Pseudoxanthomonas</taxon>
    </lineage>
</organism>
<evidence type="ECO:0000313" key="5">
    <source>
        <dbReference type="Proteomes" id="UP000008632"/>
    </source>
</evidence>
<evidence type="ECO:0000256" key="1">
    <source>
        <dbReference type="SAM" id="MobiDB-lite"/>
    </source>
</evidence>
<evidence type="ECO:0000259" key="2">
    <source>
        <dbReference type="Pfam" id="PF09836"/>
    </source>
</evidence>
<keyword evidence="5" id="KW-1185">Reference proteome</keyword>
<dbReference type="Pfam" id="PF22106">
    <property type="entry name" value="NGO1945_C"/>
    <property type="match status" value="1"/>
</dbReference>
<sequence length="270" mass="29815">MAEPRDLRAQQYAFAAHLRDPAGHPPPPGIEGRRMAVYRRLFLNNIANLLGNGFPVIRRILGEDAWMGLVRRFYANHRSRSPLFPEIGREFVRFLQEQPHADDPPWLAELAHYEWIELVVRIDDTPAPPHDPEGDLLRGVPVPAPWMRALAYAWPVHQLSPDHLPAQPPAAPTLLLVRRDGLGEARFSSLSGPAWRLLELLGEASRSGSECLDLLATEAGVAGDPGFLDQGAALLRRMRAEGTLLGTLPGDRARCGSSPPRPGEVPLPHD</sequence>
<dbReference type="HOGENOM" id="CLU_096334_1_0_6"/>
<protein>
    <submittedName>
        <fullName evidence="4">Uncharacterized protein</fullName>
    </submittedName>
</protein>
<dbReference type="Gene3D" id="3.90.930.50">
    <property type="match status" value="1"/>
</dbReference>
<dbReference type="eggNOG" id="COG3219">
    <property type="taxonomic scope" value="Bacteria"/>
</dbReference>
<evidence type="ECO:0000259" key="3">
    <source>
        <dbReference type="Pfam" id="PF22106"/>
    </source>
</evidence>
<feature type="region of interest" description="Disordered" evidence="1">
    <location>
        <begin position="246"/>
        <end position="270"/>
    </location>
</feature>
<dbReference type="Pfam" id="PF09836">
    <property type="entry name" value="DUF2063"/>
    <property type="match status" value="1"/>
</dbReference>
<reference evidence="4 5" key="1">
    <citation type="submission" date="2011-01" db="EMBL/GenBank/DDBJ databases">
        <title>Complete sequence of Pseudoxanthomonas suwonensis 11-1.</title>
        <authorList>
            <consortium name="US DOE Joint Genome Institute"/>
            <person name="Lucas S."/>
            <person name="Copeland A."/>
            <person name="Lapidus A."/>
            <person name="Cheng J.-F."/>
            <person name="Goodwin L."/>
            <person name="Pitluck S."/>
            <person name="Teshima H."/>
            <person name="Detter J.C."/>
            <person name="Han C."/>
            <person name="Tapia R."/>
            <person name="Land M."/>
            <person name="Hauser L."/>
            <person name="Kyrpides N."/>
            <person name="Ivanova N."/>
            <person name="Ovchinnikova G."/>
            <person name="Siebers A.K."/>
            <person name="Allgaier M."/>
            <person name="Thelen M.P."/>
            <person name="Hugenholtz P."/>
            <person name="Gladden J."/>
            <person name="Woyke T."/>
        </authorList>
    </citation>
    <scope>NUCLEOTIDE SEQUENCE [LARGE SCALE GENOMIC DNA]</scope>
    <source>
        <strain evidence="5">11-1</strain>
    </source>
</reference>
<dbReference type="InterPro" id="IPR044922">
    <property type="entry name" value="DUF2063_N_sf"/>
</dbReference>
<dbReference type="Gene3D" id="1.10.150.690">
    <property type="entry name" value="DUF2063"/>
    <property type="match status" value="1"/>
</dbReference>
<feature type="domain" description="NGO1945-like C-terminal" evidence="3">
    <location>
        <begin position="145"/>
        <end position="239"/>
    </location>
</feature>
<feature type="domain" description="Putative DNA-binding" evidence="2">
    <location>
        <begin position="10"/>
        <end position="95"/>
    </location>
</feature>
<dbReference type="KEGG" id="psu:Psesu_0928"/>
<gene>
    <name evidence="4" type="ordered locus">Psesu_0928</name>
</gene>
<dbReference type="STRING" id="743721.Psesu_0928"/>
<dbReference type="InterPro" id="IPR054098">
    <property type="entry name" value="NGO1945-like_C"/>
</dbReference>
<dbReference type="AlphaFoldDB" id="E6WR34"/>
<proteinExistence type="predicted"/>
<accession>E6WR34</accession>
<dbReference type="EMBL" id="CP002446">
    <property type="protein sequence ID" value="ADV26779.1"/>
    <property type="molecule type" value="Genomic_DNA"/>
</dbReference>
<dbReference type="Proteomes" id="UP000008632">
    <property type="component" value="Chromosome"/>
</dbReference>
<feature type="compositionally biased region" description="Pro residues" evidence="1">
    <location>
        <begin position="259"/>
        <end position="270"/>
    </location>
</feature>
<dbReference type="RefSeq" id="WP_013534609.1">
    <property type="nucleotide sequence ID" value="NC_014924.1"/>
</dbReference>